<keyword evidence="15" id="KW-1185">Reference proteome</keyword>
<evidence type="ECO:0008006" key="16">
    <source>
        <dbReference type="Google" id="ProtNLM"/>
    </source>
</evidence>
<dbReference type="Proteomes" id="UP000521872">
    <property type="component" value="Unassembled WGS sequence"/>
</dbReference>
<evidence type="ECO:0000256" key="7">
    <source>
        <dbReference type="ARBA" id="ARBA00022824"/>
    </source>
</evidence>
<evidence type="ECO:0000313" key="15">
    <source>
        <dbReference type="Proteomes" id="UP000521872"/>
    </source>
</evidence>
<reference evidence="14 15" key="1">
    <citation type="submission" date="2019-12" db="EMBL/GenBank/DDBJ databases">
        <authorList>
            <person name="Floudas D."/>
            <person name="Bentzer J."/>
            <person name="Ahren D."/>
            <person name="Johansson T."/>
            <person name="Persson P."/>
            <person name="Tunlid A."/>
        </authorList>
    </citation>
    <scope>NUCLEOTIDE SEQUENCE [LARGE SCALE GENOMIC DNA]</scope>
    <source>
        <strain evidence="14 15">CBS 102.39</strain>
    </source>
</reference>
<keyword evidence="8" id="KW-0647">Proteasome</keyword>
<evidence type="ECO:0000256" key="8">
    <source>
        <dbReference type="ARBA" id="ARBA00022942"/>
    </source>
</evidence>
<comment type="caution">
    <text evidence="14">The sequence shown here is derived from an EMBL/GenBank/DDBJ whole genome shotgun (WGS) entry which is preliminary data.</text>
</comment>
<evidence type="ECO:0000259" key="13">
    <source>
        <dbReference type="Pfam" id="PF11566"/>
    </source>
</evidence>
<feature type="compositionally biased region" description="Polar residues" evidence="11">
    <location>
        <begin position="178"/>
        <end position="188"/>
    </location>
</feature>
<feature type="region of interest" description="Disordered" evidence="11">
    <location>
        <begin position="174"/>
        <end position="238"/>
    </location>
</feature>
<dbReference type="GO" id="GO:0043161">
    <property type="term" value="P:proteasome-mediated ubiquitin-dependent protein catabolic process"/>
    <property type="evidence" value="ECO:0007669"/>
    <property type="project" value="InterPro"/>
</dbReference>
<keyword evidence="9" id="KW-0007">Acetylation</keyword>
<dbReference type="EMBL" id="JAACJL010000016">
    <property type="protein sequence ID" value="KAF4619950.1"/>
    <property type="molecule type" value="Genomic_DNA"/>
</dbReference>
<comment type="similarity">
    <text evidence="3">Belongs to the proteasome inhibitor PI31 family.</text>
</comment>
<evidence type="ECO:0000256" key="11">
    <source>
        <dbReference type="SAM" id="MobiDB-lite"/>
    </source>
</evidence>
<keyword evidence="4" id="KW-0488">Methylation</keyword>
<feature type="domain" description="PI31 proteasome regulator N-terminal" evidence="13">
    <location>
        <begin position="23"/>
        <end position="173"/>
    </location>
</feature>
<evidence type="ECO:0000313" key="14">
    <source>
        <dbReference type="EMBL" id="KAF4619950.1"/>
    </source>
</evidence>
<evidence type="ECO:0000256" key="4">
    <source>
        <dbReference type="ARBA" id="ARBA00022481"/>
    </source>
</evidence>
<evidence type="ECO:0000256" key="1">
    <source>
        <dbReference type="ARBA" id="ARBA00004240"/>
    </source>
</evidence>
<feature type="domain" description="PI31 proteasome regulator C-terminal" evidence="12">
    <location>
        <begin position="226"/>
        <end position="297"/>
    </location>
</feature>
<dbReference type="GO" id="GO:0070628">
    <property type="term" value="F:proteasome binding"/>
    <property type="evidence" value="ECO:0007669"/>
    <property type="project" value="InterPro"/>
</dbReference>
<proteinExistence type="inferred from homology"/>
<protein>
    <recommendedName>
        <fullName evidence="16">Proteasome inhibitor PI31 subunit</fullName>
    </recommendedName>
</protein>
<dbReference type="PANTHER" id="PTHR13266">
    <property type="entry name" value="PROTEASOME INHIBITOR"/>
    <property type="match status" value="1"/>
</dbReference>
<keyword evidence="7" id="KW-0256">Endoplasmic reticulum</keyword>
<dbReference type="InterPro" id="IPR045128">
    <property type="entry name" value="PI31-like"/>
</dbReference>
<comment type="function">
    <text evidence="10">Plays an important role in control of proteasome function. Inhibits the hydrolysis of protein and peptide substrates by the 20S proteasome. Also inhibits the activation of the proteasome by the proteasome regulatory proteins PA700 and PA28.</text>
</comment>
<dbReference type="Pfam" id="PF08577">
    <property type="entry name" value="PI31_Prot_C"/>
    <property type="match status" value="1"/>
</dbReference>
<dbReference type="Pfam" id="PF11566">
    <property type="entry name" value="PI31_Prot_N"/>
    <property type="match status" value="1"/>
</dbReference>
<evidence type="ECO:0000256" key="2">
    <source>
        <dbReference type="ARBA" id="ARBA00004496"/>
    </source>
</evidence>
<keyword evidence="6" id="KW-0597">Phosphoprotein</keyword>
<feature type="region of interest" description="Disordered" evidence="11">
    <location>
        <begin position="293"/>
        <end position="334"/>
    </location>
</feature>
<dbReference type="GO" id="GO:0004866">
    <property type="term" value="F:endopeptidase inhibitor activity"/>
    <property type="evidence" value="ECO:0007669"/>
    <property type="project" value="InterPro"/>
</dbReference>
<dbReference type="Gene3D" id="3.40.1000.30">
    <property type="match status" value="1"/>
</dbReference>
<gene>
    <name evidence="14" type="ORF">D9613_005360</name>
</gene>
<feature type="compositionally biased region" description="Pro residues" evidence="11">
    <location>
        <begin position="196"/>
        <end position="206"/>
    </location>
</feature>
<dbReference type="InterPro" id="IPR021625">
    <property type="entry name" value="PI31_Prot_N"/>
</dbReference>
<dbReference type="GO" id="GO:0005783">
    <property type="term" value="C:endoplasmic reticulum"/>
    <property type="evidence" value="ECO:0007669"/>
    <property type="project" value="UniProtKB-SubCell"/>
</dbReference>
<evidence type="ECO:0000256" key="10">
    <source>
        <dbReference type="ARBA" id="ARBA00024805"/>
    </source>
</evidence>
<evidence type="ECO:0000256" key="5">
    <source>
        <dbReference type="ARBA" id="ARBA00022490"/>
    </source>
</evidence>
<dbReference type="PANTHER" id="PTHR13266:SF1">
    <property type="entry name" value="PROTEASOME INHIBITOR PI31 SUBUNIT"/>
    <property type="match status" value="1"/>
</dbReference>
<organism evidence="14 15">
    <name type="scientific">Agrocybe pediades</name>
    <dbReference type="NCBI Taxonomy" id="84607"/>
    <lineage>
        <taxon>Eukaryota</taxon>
        <taxon>Fungi</taxon>
        <taxon>Dikarya</taxon>
        <taxon>Basidiomycota</taxon>
        <taxon>Agaricomycotina</taxon>
        <taxon>Agaricomycetes</taxon>
        <taxon>Agaricomycetidae</taxon>
        <taxon>Agaricales</taxon>
        <taxon>Agaricineae</taxon>
        <taxon>Strophariaceae</taxon>
        <taxon>Agrocybe</taxon>
    </lineage>
</organism>
<name>A0A8H4VTP5_9AGAR</name>
<comment type="subcellular location">
    <subcellularLocation>
        <location evidence="2">Cytoplasm</location>
    </subcellularLocation>
    <subcellularLocation>
        <location evidence="1">Endoplasmic reticulum</location>
    </subcellularLocation>
</comment>
<accession>A0A8H4VTP5</accession>
<dbReference type="GO" id="GO:0000502">
    <property type="term" value="C:proteasome complex"/>
    <property type="evidence" value="ECO:0007669"/>
    <property type="project" value="UniProtKB-KW"/>
</dbReference>
<evidence type="ECO:0000256" key="6">
    <source>
        <dbReference type="ARBA" id="ARBA00022553"/>
    </source>
</evidence>
<keyword evidence="5" id="KW-0963">Cytoplasm</keyword>
<dbReference type="AlphaFoldDB" id="A0A8H4VTP5"/>
<dbReference type="InterPro" id="IPR013886">
    <property type="entry name" value="PI31_Prot_C"/>
</dbReference>
<evidence type="ECO:0000256" key="3">
    <source>
        <dbReference type="ARBA" id="ARBA00006405"/>
    </source>
</evidence>
<evidence type="ECO:0000256" key="9">
    <source>
        <dbReference type="ARBA" id="ARBA00022990"/>
    </source>
</evidence>
<sequence>MAPNILDPSALISSLTNILPPNSKALASQQDAISALVHAALTTLAFRLTAVDESATSAILTNNVLPDDWNKSGPGHYTFKYKHDQSSLEFVIKVSKLGTRTVINAIALESDKVASLDISTNDFTSPSFFPHDPSAPDAQPLVHGFISSNRITDLISQLKLKIVQKLVPGLQKEGYTEEASTGDSSGSNPPARAPQVPRPRPQSPPEAPERDRFVPPSVFPRNPLEIGRSDLDPFPRNPYSPPSLFPHGSGDGMFVGPDHPIFGVGRGNASPRGPWGGDGYLPPMGAPPGARFDPVGPIFPRGGFGLPGRGGRRLDGQDPDNDEFMPPGMGDMFM</sequence>
<evidence type="ECO:0000259" key="12">
    <source>
        <dbReference type="Pfam" id="PF08577"/>
    </source>
</evidence>